<name>A0A2H5BQJ1_9CAUD</name>
<evidence type="ECO:0000313" key="2">
    <source>
        <dbReference type="Proteomes" id="UP000241282"/>
    </source>
</evidence>
<reference evidence="1 2" key="1">
    <citation type="submission" date="2017-12" db="EMBL/GenBank/DDBJ databases">
        <title>Genomic identification of Pseudomonas aeruginosa phage TC6.</title>
        <authorList>
            <person name="Lu S."/>
            <person name="Tang C."/>
            <person name="Deng C."/>
            <person name="Zhang Y."/>
            <person name="Xiao C."/>
        </authorList>
    </citation>
    <scope>NUCLEOTIDE SEQUENCE [LARGE SCALE GENOMIC DNA]</scope>
</reference>
<dbReference type="Proteomes" id="UP000241282">
    <property type="component" value="Segment"/>
</dbReference>
<accession>A0A2H5BQJ1</accession>
<dbReference type="GO" id="GO:0016874">
    <property type="term" value="F:ligase activity"/>
    <property type="evidence" value="ECO:0007669"/>
    <property type="project" value="UniProtKB-KW"/>
</dbReference>
<sequence>MSLNILVGADPEIFMMKDGKFVSAHGAIPGNKKEPFKVDKGAVQVDGMALEFNIDPAKDEKEFVRNLTTVMSTLKGMVPGFELNPSPVAEFGFDYIKGQPDEAKELGCEPDFNAYENGAANPRPNAEVDFRTGAGHVHIGWGNDIDISDPDHIEACCMAAKQLDYYLGLPSLLYDKQVKRRTLYGAMGAFRPKPYGVEYRVLSNAWLKDKALMKWVFKNTVLGIKKLLEGKPAYNEEYDDTVRSLGVSAKPDERNLAYLLGKNKIPMPPGFVLAEKGFLGDYVIKQV</sequence>
<keyword evidence="1" id="KW-0436">Ligase</keyword>
<evidence type="ECO:0000313" key="1">
    <source>
        <dbReference type="EMBL" id="AUG88562.1"/>
    </source>
</evidence>
<proteinExistence type="predicted"/>
<gene>
    <name evidence="1" type="primary">TC6_051</name>
</gene>
<organism evidence="1 2">
    <name type="scientific">Pseudomonas phage TC6</name>
    <dbReference type="NCBI Taxonomy" id="2060947"/>
    <lineage>
        <taxon>Viruses</taxon>
        <taxon>Duplodnaviria</taxon>
        <taxon>Heunggongvirae</taxon>
        <taxon>Uroviricota</taxon>
        <taxon>Caudoviricetes</taxon>
        <taxon>Zobellviridae</taxon>
        <taxon>Paundecimvirus</taxon>
        <taxon>Paundecimvirus PA11</taxon>
    </lineage>
</organism>
<dbReference type="EMBL" id="MG676466">
    <property type="protein sequence ID" value="AUG88562.1"/>
    <property type="molecule type" value="Genomic_DNA"/>
</dbReference>
<dbReference type="Pfam" id="PF14395">
    <property type="entry name" value="COOH-NH2_lig"/>
    <property type="match status" value="1"/>
</dbReference>
<protein>
    <submittedName>
        <fullName evidence="1">Putative COOH-NH2 ligase</fullName>
    </submittedName>
</protein>
<dbReference type="InterPro" id="IPR025681">
    <property type="entry name" value="COOH-NH2_lig"/>
</dbReference>